<sequence>MEKIHSRGYRRWLTDLVAVPGGSKCFDCDSGVCQFGSAAIAYGPDKKATSVGEKNVLIFILGGGRSTSSGRFEVDKRSSQNKSTVLHISRG</sequence>
<dbReference type="EMBL" id="JAVIJP010000029">
    <property type="protein sequence ID" value="KAL3633567.1"/>
    <property type="molecule type" value="Genomic_DNA"/>
</dbReference>
<protein>
    <submittedName>
        <fullName evidence="2">Uncharacterized protein</fullName>
    </submittedName>
</protein>
<feature type="compositionally biased region" description="Polar residues" evidence="1">
    <location>
        <begin position="80"/>
        <end position="91"/>
    </location>
</feature>
<comment type="caution">
    <text evidence="2">The sequence shown here is derived from an EMBL/GenBank/DDBJ whole genome shotgun (WGS) entry which is preliminary data.</text>
</comment>
<evidence type="ECO:0000313" key="3">
    <source>
        <dbReference type="Proteomes" id="UP001632038"/>
    </source>
</evidence>
<reference evidence="3" key="1">
    <citation type="journal article" date="2024" name="IScience">
        <title>Strigolactones Initiate the Formation of Haustorium-like Structures in Castilleja.</title>
        <authorList>
            <person name="Buerger M."/>
            <person name="Peterson D."/>
            <person name="Chory J."/>
        </authorList>
    </citation>
    <scope>NUCLEOTIDE SEQUENCE [LARGE SCALE GENOMIC DNA]</scope>
</reference>
<accession>A0ABD3CVA5</accession>
<keyword evidence="3" id="KW-1185">Reference proteome</keyword>
<dbReference type="Proteomes" id="UP001632038">
    <property type="component" value="Unassembled WGS sequence"/>
</dbReference>
<proteinExistence type="predicted"/>
<gene>
    <name evidence="2" type="ORF">CASFOL_022329</name>
</gene>
<organism evidence="2 3">
    <name type="scientific">Castilleja foliolosa</name>
    <dbReference type="NCBI Taxonomy" id="1961234"/>
    <lineage>
        <taxon>Eukaryota</taxon>
        <taxon>Viridiplantae</taxon>
        <taxon>Streptophyta</taxon>
        <taxon>Embryophyta</taxon>
        <taxon>Tracheophyta</taxon>
        <taxon>Spermatophyta</taxon>
        <taxon>Magnoliopsida</taxon>
        <taxon>eudicotyledons</taxon>
        <taxon>Gunneridae</taxon>
        <taxon>Pentapetalae</taxon>
        <taxon>asterids</taxon>
        <taxon>lamiids</taxon>
        <taxon>Lamiales</taxon>
        <taxon>Orobanchaceae</taxon>
        <taxon>Pedicularideae</taxon>
        <taxon>Castillejinae</taxon>
        <taxon>Castilleja</taxon>
    </lineage>
</organism>
<evidence type="ECO:0000256" key="1">
    <source>
        <dbReference type="SAM" id="MobiDB-lite"/>
    </source>
</evidence>
<feature type="region of interest" description="Disordered" evidence="1">
    <location>
        <begin position="65"/>
        <end position="91"/>
    </location>
</feature>
<name>A0ABD3CVA5_9LAMI</name>
<dbReference type="AlphaFoldDB" id="A0ABD3CVA5"/>
<evidence type="ECO:0000313" key="2">
    <source>
        <dbReference type="EMBL" id="KAL3633567.1"/>
    </source>
</evidence>